<comment type="similarity">
    <text evidence="2">Belongs to the peptidase S16 family.</text>
</comment>
<feature type="domain" description="Lon proteolytic" evidence="3">
    <location>
        <begin position="352"/>
        <end position="549"/>
    </location>
</feature>
<dbReference type="InterPro" id="IPR008269">
    <property type="entry name" value="Lon_proteolytic"/>
</dbReference>
<keyword evidence="1 2" id="KW-0645">Protease</keyword>
<protein>
    <recommendedName>
        <fullName evidence="2">endopeptidase La</fullName>
        <ecNumber evidence="2">3.4.21.53</ecNumber>
    </recommendedName>
</protein>
<dbReference type="EC" id="3.4.21.53" evidence="2"/>
<dbReference type="GO" id="GO:0004176">
    <property type="term" value="F:ATP-dependent peptidase activity"/>
    <property type="evidence" value="ECO:0007669"/>
    <property type="project" value="UniProtKB-UniRule"/>
</dbReference>
<proteinExistence type="inferred from homology"/>
<evidence type="ECO:0000256" key="2">
    <source>
        <dbReference type="PROSITE-ProRule" id="PRU01122"/>
    </source>
</evidence>
<dbReference type="GO" id="GO:0030163">
    <property type="term" value="P:protein catabolic process"/>
    <property type="evidence" value="ECO:0007669"/>
    <property type="project" value="InterPro"/>
</dbReference>
<evidence type="ECO:0000259" key="3">
    <source>
        <dbReference type="PROSITE" id="PS51786"/>
    </source>
</evidence>
<dbReference type="InterPro" id="IPR020568">
    <property type="entry name" value="Ribosomal_Su5_D2-typ_SF"/>
</dbReference>
<dbReference type="Proteomes" id="UP001214976">
    <property type="component" value="Unassembled WGS sequence"/>
</dbReference>
<dbReference type="GO" id="GO:0005524">
    <property type="term" value="F:ATP binding"/>
    <property type="evidence" value="ECO:0007669"/>
    <property type="project" value="InterPro"/>
</dbReference>
<dbReference type="EMBL" id="JARQTW010000012">
    <property type="protein sequence ID" value="MDG2950327.1"/>
    <property type="molecule type" value="Genomic_DNA"/>
</dbReference>
<keyword evidence="2" id="KW-0720">Serine protease</keyword>
<dbReference type="PROSITE" id="PS51786">
    <property type="entry name" value="LON_PROTEOLYTIC"/>
    <property type="match status" value="1"/>
</dbReference>
<evidence type="ECO:0000313" key="4">
    <source>
        <dbReference type="EMBL" id="MDG2950327.1"/>
    </source>
</evidence>
<dbReference type="InterPro" id="IPR027417">
    <property type="entry name" value="P-loop_NTPase"/>
</dbReference>
<dbReference type="AlphaFoldDB" id="A0AAW6QAC8"/>
<feature type="active site" evidence="2">
    <location>
        <position position="444"/>
    </location>
</feature>
<organism evidence="4 5">
    <name type="scientific">Exercitatus varius</name>
    <dbReference type="NCBI Taxonomy" id="67857"/>
    <lineage>
        <taxon>Bacteria</taxon>
        <taxon>Pseudomonadati</taxon>
        <taxon>Pseudomonadota</taxon>
        <taxon>Gammaproteobacteria</taxon>
        <taxon>Pasteurellales</taxon>
        <taxon>Pasteurellaceae</taxon>
        <taxon>Exercitatus</taxon>
    </lineage>
</organism>
<sequence length="593" mass="66368">MNRFEQALNWQDLTPTLCIDKLPHDNVTFFDLQPRVSSALSQFLQNSDRTLLVLKADDQAEYMPLLERFIGAHSFSDDDEKIHGVNYVIEQADSFSFARVHAEPAQSTQDNFAAKKSVGSALYFDQNRLLGSIRVHPMSKDIQLNAGLVHELNGGVLILNLAALLDKFELWQRLKQILQTQMFDWYSAHPFKPLPCEIPSYPLSLKVILLGQREDLAVFSELEPDLFRFADYAEIESYFAMEDETAHCQWAKYVRDFAVSQHLPVPDMAGLIKLYQLLVRESEDRQMINISPTMLKNWLTKAGLSHKNTGDKGISAGDFERVFQQTQYQQGFLREQAYADILHEQVYIPTEGEEVGQINGLSVVDYAGAPLSFGEPSRISCLVKFGDGEIIDVERKSELAGNLHGKGMLIAESCLAGILQLPSQLPFSASLVFEQSYGEINGDSASLAAFCVLTSALSDVAIPQSIAITGTIDQFGLVHAVGGVNDKIEGFFTICERRGLTGKQGVIIPAATINQLSLSESVQSAVRNQQFFIWAVEDVYQTGKILFARDLVEEPDKIYTEDNQPLARLIHQRIELHADSPRFSLWRALLGKK</sequence>
<dbReference type="RefSeq" id="WP_317477357.1">
    <property type="nucleotide sequence ID" value="NZ_JARQTW010000012.1"/>
</dbReference>
<accession>A0AAW6QAC8</accession>
<dbReference type="PANTHER" id="PTHR10046">
    <property type="entry name" value="ATP DEPENDENT LON PROTEASE FAMILY MEMBER"/>
    <property type="match status" value="1"/>
</dbReference>
<dbReference type="SUPFAM" id="SSF54211">
    <property type="entry name" value="Ribosomal protein S5 domain 2-like"/>
    <property type="match status" value="1"/>
</dbReference>
<comment type="caution">
    <text evidence="4">The sequence shown here is derived from an EMBL/GenBank/DDBJ whole genome shotgun (WGS) entry which is preliminary data.</text>
</comment>
<dbReference type="Gene3D" id="3.40.50.300">
    <property type="entry name" value="P-loop containing nucleotide triphosphate hydrolases"/>
    <property type="match status" value="1"/>
</dbReference>
<gene>
    <name evidence="4" type="ORF">P7M15_07330</name>
</gene>
<dbReference type="GO" id="GO:0006508">
    <property type="term" value="P:proteolysis"/>
    <property type="evidence" value="ECO:0007669"/>
    <property type="project" value="UniProtKB-KW"/>
</dbReference>
<dbReference type="GO" id="GO:0004252">
    <property type="term" value="F:serine-type endopeptidase activity"/>
    <property type="evidence" value="ECO:0007669"/>
    <property type="project" value="UniProtKB-UniRule"/>
</dbReference>
<reference evidence="4" key="1">
    <citation type="submission" date="2023-03" db="EMBL/GenBank/DDBJ databases">
        <title>Classification of Bisgaard taxon 6 and taxon 10 as Exercitatus varius gen. nov., spec. nov.</title>
        <authorList>
            <person name="Christensen H."/>
        </authorList>
    </citation>
    <scope>NUCLEOTIDE SEQUENCE</scope>
    <source>
        <strain evidence="4">86116</strain>
    </source>
</reference>
<dbReference type="Gene3D" id="3.30.230.10">
    <property type="match status" value="1"/>
</dbReference>
<dbReference type="InterPro" id="IPR014721">
    <property type="entry name" value="Ribsml_uS5_D2-typ_fold_subgr"/>
</dbReference>
<name>A0AAW6QAC8_9PAST</name>
<evidence type="ECO:0000313" key="5">
    <source>
        <dbReference type="Proteomes" id="UP001214976"/>
    </source>
</evidence>
<evidence type="ECO:0000256" key="1">
    <source>
        <dbReference type="ARBA" id="ARBA00022670"/>
    </source>
</evidence>
<dbReference type="InterPro" id="IPR041699">
    <property type="entry name" value="AAA_32"/>
</dbReference>
<dbReference type="InterPro" id="IPR027065">
    <property type="entry name" value="Lon_Prtase"/>
</dbReference>
<keyword evidence="2" id="KW-0378">Hydrolase</keyword>
<dbReference type="Pfam" id="PF13654">
    <property type="entry name" value="AAA_32"/>
    <property type="match status" value="1"/>
</dbReference>
<dbReference type="PRINTS" id="PR00830">
    <property type="entry name" value="ENDOLAPTASE"/>
</dbReference>
<feature type="active site" evidence="2">
    <location>
        <position position="487"/>
    </location>
</feature>
<dbReference type="Pfam" id="PF05362">
    <property type="entry name" value="Lon_C"/>
    <property type="match status" value="1"/>
</dbReference>
<comment type="catalytic activity">
    <reaction evidence="2">
        <text>Hydrolysis of proteins in presence of ATP.</text>
        <dbReference type="EC" id="3.4.21.53"/>
    </reaction>
</comment>